<dbReference type="InterPro" id="IPR057202">
    <property type="entry name" value="DUF7880"/>
</dbReference>
<protein>
    <recommendedName>
        <fullName evidence="1">DUF7880 domain-containing protein</fullName>
    </recommendedName>
</protein>
<accession>A0AA38GGJ7</accession>
<evidence type="ECO:0000259" key="1">
    <source>
        <dbReference type="Pfam" id="PF25306"/>
    </source>
</evidence>
<gene>
    <name evidence="2" type="ORF">KI387_015744</name>
</gene>
<reference evidence="2 3" key="1">
    <citation type="journal article" date="2021" name="Nat. Plants">
        <title>The Taxus genome provides insights into paclitaxel biosynthesis.</title>
        <authorList>
            <person name="Xiong X."/>
            <person name="Gou J."/>
            <person name="Liao Q."/>
            <person name="Li Y."/>
            <person name="Zhou Q."/>
            <person name="Bi G."/>
            <person name="Li C."/>
            <person name="Du R."/>
            <person name="Wang X."/>
            <person name="Sun T."/>
            <person name="Guo L."/>
            <person name="Liang H."/>
            <person name="Lu P."/>
            <person name="Wu Y."/>
            <person name="Zhang Z."/>
            <person name="Ro D.K."/>
            <person name="Shang Y."/>
            <person name="Huang S."/>
            <person name="Yan J."/>
        </authorList>
    </citation>
    <scope>NUCLEOTIDE SEQUENCE [LARGE SCALE GENOMIC DNA]</scope>
    <source>
        <strain evidence="2">Ta-2019</strain>
    </source>
</reference>
<dbReference type="PANTHER" id="PTHR36014">
    <property type="entry name" value="OS03G0176600 PROTEIN"/>
    <property type="match status" value="1"/>
</dbReference>
<dbReference type="AlphaFoldDB" id="A0AA38GGJ7"/>
<dbReference type="PANTHER" id="PTHR36014:SF1">
    <property type="entry name" value="OS03G0176700 PROTEIN"/>
    <property type="match status" value="1"/>
</dbReference>
<keyword evidence="3" id="KW-1185">Reference proteome</keyword>
<feature type="domain" description="DUF7880" evidence="1">
    <location>
        <begin position="47"/>
        <end position="156"/>
    </location>
</feature>
<feature type="non-terminal residue" evidence="2">
    <location>
        <position position="156"/>
    </location>
</feature>
<proteinExistence type="predicted"/>
<dbReference type="Pfam" id="PF25306">
    <property type="entry name" value="DUF7880"/>
    <property type="match status" value="1"/>
</dbReference>
<feature type="non-terminal residue" evidence="2">
    <location>
        <position position="1"/>
    </location>
</feature>
<dbReference type="Proteomes" id="UP000824469">
    <property type="component" value="Unassembled WGS sequence"/>
</dbReference>
<organism evidence="2 3">
    <name type="scientific">Taxus chinensis</name>
    <name type="common">Chinese yew</name>
    <name type="synonym">Taxus wallichiana var. chinensis</name>
    <dbReference type="NCBI Taxonomy" id="29808"/>
    <lineage>
        <taxon>Eukaryota</taxon>
        <taxon>Viridiplantae</taxon>
        <taxon>Streptophyta</taxon>
        <taxon>Embryophyta</taxon>
        <taxon>Tracheophyta</taxon>
        <taxon>Spermatophyta</taxon>
        <taxon>Pinopsida</taxon>
        <taxon>Pinidae</taxon>
        <taxon>Conifers II</taxon>
        <taxon>Cupressales</taxon>
        <taxon>Taxaceae</taxon>
        <taxon>Taxus</taxon>
    </lineage>
</organism>
<name>A0AA38GGJ7_TAXCH</name>
<dbReference type="EMBL" id="JAHRHJ020000003">
    <property type="protein sequence ID" value="KAH9321105.1"/>
    <property type="molecule type" value="Genomic_DNA"/>
</dbReference>
<comment type="caution">
    <text evidence="2">The sequence shown here is derived from an EMBL/GenBank/DDBJ whole genome shotgun (WGS) entry which is preliminary data.</text>
</comment>
<evidence type="ECO:0000313" key="2">
    <source>
        <dbReference type="EMBL" id="KAH9321105.1"/>
    </source>
</evidence>
<sequence length="156" mass="16966">LSSSSVGRRQLHLASTALFLLYQIKDAKAIELPKALNKYVKRKKLDPLETYVPAIILCQAQFEDIEKALQSDKPKYTDSRSLLRSGPAASLRINIRAVAQYASEAGNGKVASDAVDECLSALEDLDSLLLRASRDDSKASTEAMKSKVNTAVVALD</sequence>
<evidence type="ECO:0000313" key="3">
    <source>
        <dbReference type="Proteomes" id="UP000824469"/>
    </source>
</evidence>